<evidence type="ECO:0000256" key="1">
    <source>
        <dbReference type="SAM" id="MobiDB-lite"/>
    </source>
</evidence>
<protein>
    <submittedName>
        <fullName evidence="2">Uncharacterized protein</fullName>
    </submittedName>
</protein>
<dbReference type="Proteomes" id="UP000298652">
    <property type="component" value="Chromosome 9"/>
</dbReference>
<keyword evidence="3" id="KW-1185">Reference proteome</keyword>
<proteinExistence type="predicted"/>
<dbReference type="EMBL" id="CM016560">
    <property type="protein sequence ID" value="TKV92068.1"/>
    <property type="molecule type" value="Genomic_DNA"/>
</dbReference>
<accession>A0A4U6SVF6</accession>
<organism evidence="2 3">
    <name type="scientific">Setaria viridis</name>
    <name type="common">Green bristlegrass</name>
    <name type="synonym">Setaria italica subsp. viridis</name>
    <dbReference type="NCBI Taxonomy" id="4556"/>
    <lineage>
        <taxon>Eukaryota</taxon>
        <taxon>Viridiplantae</taxon>
        <taxon>Streptophyta</taxon>
        <taxon>Embryophyta</taxon>
        <taxon>Tracheophyta</taxon>
        <taxon>Spermatophyta</taxon>
        <taxon>Magnoliopsida</taxon>
        <taxon>Liliopsida</taxon>
        <taxon>Poales</taxon>
        <taxon>Poaceae</taxon>
        <taxon>PACMAD clade</taxon>
        <taxon>Panicoideae</taxon>
        <taxon>Panicodae</taxon>
        <taxon>Paniceae</taxon>
        <taxon>Cenchrinae</taxon>
        <taxon>Setaria</taxon>
    </lineage>
</organism>
<dbReference type="Gramene" id="TKV92068">
    <property type="protein sequence ID" value="TKV92068"/>
    <property type="gene ID" value="SEVIR_9G139025v2"/>
</dbReference>
<name>A0A4U6SVF6_SETVI</name>
<sequence>MARLAPCPLRSGGARARQPARLVPGRAAGVPAAAEGFRGGNGLAAVRGARRRGGAAGAGAAGERVAHGVPLLPAVPGAGEGGGQPRAHGPRRVHGAGAGWRRRATGEIPRRRWGWG</sequence>
<dbReference type="AlphaFoldDB" id="A0A4U6SVF6"/>
<gene>
    <name evidence="2" type="ORF">SEVIR_9G139025v2</name>
</gene>
<evidence type="ECO:0000313" key="3">
    <source>
        <dbReference type="Proteomes" id="UP000298652"/>
    </source>
</evidence>
<reference evidence="2" key="1">
    <citation type="submission" date="2019-03" db="EMBL/GenBank/DDBJ databases">
        <title>WGS assembly of Setaria viridis.</title>
        <authorList>
            <person name="Huang P."/>
            <person name="Jenkins J."/>
            <person name="Grimwood J."/>
            <person name="Barry K."/>
            <person name="Healey A."/>
            <person name="Mamidi S."/>
            <person name="Sreedasyam A."/>
            <person name="Shu S."/>
            <person name="Feldman M."/>
            <person name="Wu J."/>
            <person name="Yu Y."/>
            <person name="Chen C."/>
            <person name="Johnson J."/>
            <person name="Rokhsar D."/>
            <person name="Baxter I."/>
            <person name="Schmutz J."/>
            <person name="Brutnell T."/>
            <person name="Kellogg E."/>
        </authorList>
    </citation>
    <scope>NUCLEOTIDE SEQUENCE [LARGE SCALE GENOMIC DNA]</scope>
</reference>
<feature type="region of interest" description="Disordered" evidence="1">
    <location>
        <begin position="71"/>
        <end position="116"/>
    </location>
</feature>
<evidence type="ECO:0000313" key="2">
    <source>
        <dbReference type="EMBL" id="TKV92068.1"/>
    </source>
</evidence>